<feature type="binding site" evidence="4">
    <location>
        <position position="33"/>
    </location>
    <ligand>
        <name>NAD(+)</name>
        <dbReference type="ChEBI" id="CHEBI:57540"/>
    </ligand>
</feature>
<evidence type="ECO:0000256" key="4">
    <source>
        <dbReference type="PIRSR" id="PIRSR000102-3"/>
    </source>
</evidence>
<evidence type="ECO:0008006" key="10">
    <source>
        <dbReference type="Google" id="ProtNLM"/>
    </source>
</evidence>
<dbReference type="KEGG" id="epa:110242512"/>
<evidence type="ECO:0000259" key="7">
    <source>
        <dbReference type="Pfam" id="PF02866"/>
    </source>
</evidence>
<dbReference type="InterPro" id="IPR001557">
    <property type="entry name" value="L-lactate/malate_DH"/>
</dbReference>
<feature type="binding site" evidence="4">
    <location>
        <begin position="114"/>
        <end position="116"/>
    </location>
    <ligand>
        <name>NAD(+)</name>
        <dbReference type="ChEBI" id="CHEBI:57540"/>
    </ligand>
</feature>
<dbReference type="Proteomes" id="UP000887567">
    <property type="component" value="Unplaced"/>
</dbReference>
<dbReference type="Gene3D" id="3.90.110.10">
    <property type="entry name" value="Lactate dehydrogenase/glycoside hydrolase, family 4, C-terminal"/>
    <property type="match status" value="1"/>
</dbReference>
<dbReference type="PRINTS" id="PR00086">
    <property type="entry name" value="LLDHDRGNASE"/>
</dbReference>
<protein>
    <recommendedName>
        <fullName evidence="10">L-lactate dehydrogenase</fullName>
    </recommendedName>
</protein>
<comment type="similarity">
    <text evidence="5">Belongs to the LDH/MDH superfamily.</text>
</comment>
<dbReference type="Pfam" id="PF00056">
    <property type="entry name" value="Ldh_1_N"/>
    <property type="match status" value="1"/>
</dbReference>
<dbReference type="PIRSF" id="PIRSF000102">
    <property type="entry name" value="Lac_mal_DH"/>
    <property type="match status" value="1"/>
</dbReference>
<evidence type="ECO:0000256" key="3">
    <source>
        <dbReference type="PIRSR" id="PIRSR000102-1"/>
    </source>
</evidence>
<feature type="domain" description="Lactate/malate dehydrogenase N-terminal" evidence="6">
    <location>
        <begin position="1"/>
        <end position="138"/>
    </location>
</feature>
<dbReference type="OMA" id="DCCHKVT"/>
<name>A0A913XGU3_EXADI</name>
<dbReference type="Gene3D" id="3.40.50.720">
    <property type="entry name" value="NAD(P)-binding Rossmann-like Domain"/>
    <property type="match status" value="1"/>
</dbReference>
<dbReference type="Pfam" id="PF02866">
    <property type="entry name" value="Ldh_1_C"/>
    <property type="match status" value="1"/>
</dbReference>
<feature type="binding site" evidence="4">
    <location>
        <position position="92"/>
    </location>
    <ligand>
        <name>NAD(+)</name>
        <dbReference type="ChEBI" id="CHEBI:57540"/>
    </ligand>
</feature>
<evidence type="ECO:0000256" key="5">
    <source>
        <dbReference type="RuleBase" id="RU003369"/>
    </source>
</evidence>
<organism evidence="8 9">
    <name type="scientific">Exaiptasia diaphana</name>
    <name type="common">Tropical sea anemone</name>
    <name type="synonym">Aiptasia pulchella</name>
    <dbReference type="NCBI Taxonomy" id="2652724"/>
    <lineage>
        <taxon>Eukaryota</taxon>
        <taxon>Metazoa</taxon>
        <taxon>Cnidaria</taxon>
        <taxon>Anthozoa</taxon>
        <taxon>Hexacorallia</taxon>
        <taxon>Actiniaria</taxon>
        <taxon>Aiptasiidae</taxon>
        <taxon>Exaiptasia</taxon>
    </lineage>
</organism>
<dbReference type="InterPro" id="IPR022383">
    <property type="entry name" value="Lactate/malate_DH_C"/>
</dbReference>
<dbReference type="RefSeq" id="XP_020904171.1">
    <property type="nucleotide sequence ID" value="XM_021048512.1"/>
</dbReference>
<dbReference type="GO" id="GO:0006089">
    <property type="term" value="P:lactate metabolic process"/>
    <property type="evidence" value="ECO:0007669"/>
    <property type="project" value="TreeGrafter"/>
</dbReference>
<dbReference type="SUPFAM" id="SSF56327">
    <property type="entry name" value="LDH C-terminal domain-like"/>
    <property type="match status" value="1"/>
</dbReference>
<reference evidence="8" key="1">
    <citation type="submission" date="2022-11" db="UniProtKB">
        <authorList>
            <consortium name="EnsemblMetazoa"/>
        </authorList>
    </citation>
    <scope>IDENTIFICATION</scope>
</reference>
<evidence type="ECO:0000313" key="9">
    <source>
        <dbReference type="Proteomes" id="UP000887567"/>
    </source>
</evidence>
<dbReference type="InterPro" id="IPR001236">
    <property type="entry name" value="Lactate/malate_DH_N"/>
</dbReference>
<dbReference type="PANTHER" id="PTHR43128:SF16">
    <property type="entry name" value="L-LACTATE DEHYDROGENASE"/>
    <property type="match status" value="1"/>
</dbReference>
<keyword evidence="9" id="KW-1185">Reference proteome</keyword>
<dbReference type="InterPro" id="IPR036291">
    <property type="entry name" value="NAD(P)-bd_dom_sf"/>
</dbReference>
<dbReference type="PANTHER" id="PTHR43128">
    <property type="entry name" value="L-2-HYDROXYCARBOXYLATE DEHYDROGENASE (NAD(P)(+))"/>
    <property type="match status" value="1"/>
</dbReference>
<keyword evidence="1 5" id="KW-0560">Oxidoreductase</keyword>
<dbReference type="GO" id="GO:0004459">
    <property type="term" value="F:L-lactate dehydrogenase (NAD+) activity"/>
    <property type="evidence" value="ECO:0007669"/>
    <property type="project" value="TreeGrafter"/>
</dbReference>
<dbReference type="EnsemblMetazoa" id="XM_021048512.1">
    <property type="protein sequence ID" value="XP_020904171.1"/>
    <property type="gene ID" value="LOC110242512"/>
</dbReference>
<sequence length="302" mass="33752">MNITVFGLGNVGRTLVSMLLQERDRCWNINIVDPSEEVFGSYLDLQHAAEVEGLHTLTLNHKLLVEQSRFIFHCAGDGVIPGGDRLDTARQNKEITESIFSSYEFQRDAIVIVMTNPLDVITYYAQKYSKLPANQVIGTGTLLDSARLNQIVFNQLNNPRCTVETQVFGEHGKSAVLIESLSTVDDQSLRDVLTDREIEDCFQEMLQSAALIKKTAGATMFGVIQCALRIMYTILNHRELRISVSRVADTYLEQLLETENIAISWLCTVNRNGADIIDSITPTESELEQLKASAKAIKTHIS</sequence>
<dbReference type="GeneID" id="110242512"/>
<feature type="domain" description="Lactate/malate dehydrogenase C-terminal" evidence="7">
    <location>
        <begin position="141"/>
        <end position="301"/>
    </location>
</feature>
<evidence type="ECO:0000256" key="2">
    <source>
        <dbReference type="ARBA" id="ARBA00023027"/>
    </source>
</evidence>
<accession>A0A913XGU3</accession>
<dbReference type="InterPro" id="IPR015955">
    <property type="entry name" value="Lactate_DH/Glyco_Ohase_4_C"/>
</dbReference>
<feature type="active site" description="Proton acceptor" evidence="3">
    <location>
        <position position="171"/>
    </location>
</feature>
<dbReference type="AlphaFoldDB" id="A0A913XGU3"/>
<evidence type="ECO:0000259" key="6">
    <source>
        <dbReference type="Pfam" id="PF00056"/>
    </source>
</evidence>
<proteinExistence type="inferred from homology"/>
<keyword evidence="2 4" id="KW-0520">NAD</keyword>
<evidence type="ECO:0000256" key="1">
    <source>
        <dbReference type="ARBA" id="ARBA00023002"/>
    </source>
</evidence>
<feature type="binding site" evidence="4">
    <location>
        <begin position="7"/>
        <end position="12"/>
    </location>
    <ligand>
        <name>NAD(+)</name>
        <dbReference type="ChEBI" id="CHEBI:57540"/>
    </ligand>
</feature>
<dbReference type="OrthoDB" id="5405561at2759"/>
<dbReference type="SUPFAM" id="SSF51735">
    <property type="entry name" value="NAD(P)-binding Rossmann-fold domains"/>
    <property type="match status" value="1"/>
</dbReference>
<evidence type="ECO:0000313" key="8">
    <source>
        <dbReference type="EnsemblMetazoa" id="XP_020904171.1"/>
    </source>
</evidence>